<organism evidence="1 2">
    <name type="scientific">Pseudoalteromonas piscicida</name>
    <dbReference type="NCBI Taxonomy" id="43662"/>
    <lineage>
        <taxon>Bacteria</taxon>
        <taxon>Pseudomonadati</taxon>
        <taxon>Pseudomonadota</taxon>
        <taxon>Gammaproteobacteria</taxon>
        <taxon>Alteromonadales</taxon>
        <taxon>Pseudoalteromonadaceae</taxon>
        <taxon>Pseudoalteromonas</taxon>
    </lineage>
</organism>
<proteinExistence type="predicted"/>
<evidence type="ECO:0000313" key="1">
    <source>
        <dbReference type="EMBL" id="ATD07947.1"/>
    </source>
</evidence>
<sequence length="62" mass="7238">MNCEIFNVINNMGEDDFSQKVVAELYKELGFERTIFNGGPFEYGKDLIFTKDLGIDEYRIHI</sequence>
<evidence type="ECO:0000313" key="2">
    <source>
        <dbReference type="Proteomes" id="UP000016521"/>
    </source>
</evidence>
<protein>
    <submittedName>
        <fullName evidence="1">Uncharacterized protein</fullName>
    </submittedName>
</protein>
<reference evidence="1 2" key="1">
    <citation type="submission" date="2015-06" db="EMBL/GenBank/DDBJ databases">
        <authorList>
            <person name="Xie B.-B."/>
            <person name="Rong J.-C."/>
            <person name="Qin Q.-L."/>
            <person name="Zhang Y.-Z."/>
        </authorList>
    </citation>
    <scope>NUCLEOTIDE SEQUENCE [LARGE SCALE GENOMIC DNA]</scope>
    <source>
        <strain evidence="1 2">JCM 20779</strain>
    </source>
</reference>
<accession>A0ABN5CL54</accession>
<gene>
    <name evidence="1" type="ORF">PPIS_a3096</name>
</gene>
<dbReference type="Proteomes" id="UP000016521">
    <property type="component" value="Chromosome I"/>
</dbReference>
<dbReference type="RefSeq" id="WP_010376754.1">
    <property type="nucleotide sequence ID" value="NZ_CP011924.1"/>
</dbReference>
<keyword evidence="2" id="KW-1185">Reference proteome</keyword>
<dbReference type="EMBL" id="CP011924">
    <property type="protein sequence ID" value="ATD07947.1"/>
    <property type="molecule type" value="Genomic_DNA"/>
</dbReference>
<name>A0ABN5CL54_PSEO7</name>